<keyword evidence="2" id="KW-1185">Reference proteome</keyword>
<dbReference type="AlphaFoldDB" id="K0F620"/>
<dbReference type="EMBL" id="CP003876">
    <property type="protein sequence ID" value="AFU02911.1"/>
    <property type="molecule type" value="Genomic_DNA"/>
</dbReference>
<protein>
    <submittedName>
        <fullName evidence="1">Uncharacterized protein</fullName>
    </submittedName>
</protein>
<dbReference type="KEGG" id="nbr:O3I_024800"/>
<organism evidence="1 2">
    <name type="scientific">Nocardia brasiliensis (strain ATCC 700358 / HUJEG-1)</name>
    <dbReference type="NCBI Taxonomy" id="1133849"/>
    <lineage>
        <taxon>Bacteria</taxon>
        <taxon>Bacillati</taxon>
        <taxon>Actinomycetota</taxon>
        <taxon>Actinomycetes</taxon>
        <taxon>Mycobacteriales</taxon>
        <taxon>Nocardiaceae</taxon>
        <taxon>Nocardia</taxon>
    </lineage>
</organism>
<proteinExistence type="predicted"/>
<reference evidence="1 2" key="1">
    <citation type="journal article" date="2012" name="J. Bacteriol.">
        <title>Complete genome sequence of Nocardia brasiliensis HUJEG-1.</title>
        <authorList>
            <person name="Vera-Cabrera L."/>
            <person name="Ortiz-Lopez R."/>
            <person name="Elizondo-Gonzalez R."/>
            <person name="Perez-Maya A.A."/>
            <person name="Ocampo-Candiani J."/>
        </authorList>
    </citation>
    <scope>NUCLEOTIDE SEQUENCE [LARGE SCALE GENOMIC DNA]</scope>
    <source>
        <strain evidence="2">ATCC 700358</strain>
    </source>
</reference>
<accession>K0F620</accession>
<evidence type="ECO:0000313" key="2">
    <source>
        <dbReference type="Proteomes" id="UP000006304"/>
    </source>
</evidence>
<name>K0F620_NOCB7</name>
<sequence>MFEQRAVTVEAMGQRGRGVLVRGSEVYGADLVQTLVVLVLVKLAGRTGSDRIGWRITCRPGSWTVDLIEGVTA</sequence>
<gene>
    <name evidence="1" type="ORF">O3I_024800</name>
</gene>
<dbReference type="Proteomes" id="UP000006304">
    <property type="component" value="Chromosome"/>
</dbReference>
<evidence type="ECO:0000313" key="1">
    <source>
        <dbReference type="EMBL" id="AFU02911.1"/>
    </source>
</evidence>
<dbReference type="HOGENOM" id="CLU_2701039_0_0_11"/>